<protein>
    <submittedName>
        <fullName evidence="1">Uncharacterized protein</fullName>
    </submittedName>
</protein>
<sequence length="111" mass="12607">MYINVYTLFCVLLGILGVVALIFLIILLKRMCNFMYKVNKFLDSNSKNISSVTEELPKVVKNAGEMTENFNMVSEAAVEVTSSIIDKKENMASDFKILTEVLKIILNMFKK</sequence>
<dbReference type="EMBL" id="CP096983">
    <property type="protein sequence ID" value="URZ11916.1"/>
    <property type="molecule type" value="Genomic_DNA"/>
</dbReference>
<organism evidence="1 2">
    <name type="scientific">Clostridium felsineum</name>
    <dbReference type="NCBI Taxonomy" id="36839"/>
    <lineage>
        <taxon>Bacteria</taxon>
        <taxon>Bacillati</taxon>
        <taxon>Bacillota</taxon>
        <taxon>Clostridia</taxon>
        <taxon>Eubacteriales</taxon>
        <taxon>Clostridiaceae</taxon>
        <taxon>Clostridium</taxon>
    </lineage>
</organism>
<reference evidence="1 2" key="1">
    <citation type="submission" date="2022-04" db="EMBL/GenBank/DDBJ databases">
        <title>Genome sequence of C. roseum typestrain.</title>
        <authorList>
            <person name="Poehlein A."/>
            <person name="Schoch T."/>
            <person name="Duerre P."/>
            <person name="Daniel R."/>
        </authorList>
    </citation>
    <scope>NUCLEOTIDE SEQUENCE [LARGE SCALE GENOMIC DNA]</scope>
    <source>
        <strain evidence="1 2">DSM 7320</strain>
    </source>
</reference>
<keyword evidence="2" id="KW-1185">Reference proteome</keyword>
<gene>
    <name evidence="1" type="ORF">CROST_026330</name>
</gene>
<dbReference type="Proteomes" id="UP000190951">
    <property type="component" value="Chromosome"/>
</dbReference>
<proteinExistence type="predicted"/>
<accession>A0A1S8LFX0</accession>
<evidence type="ECO:0000313" key="1">
    <source>
        <dbReference type="EMBL" id="URZ11916.1"/>
    </source>
</evidence>
<dbReference type="RefSeq" id="WP_077835182.1">
    <property type="nucleotide sequence ID" value="NZ_CP096983.1"/>
</dbReference>
<dbReference type="STRING" id="84029.CROST_09180"/>
<name>A0A1S8LFX0_9CLOT</name>
<dbReference type="AlphaFoldDB" id="A0A1S8LFX0"/>
<dbReference type="KEGG" id="crw:CROST_026330"/>
<evidence type="ECO:0000313" key="2">
    <source>
        <dbReference type="Proteomes" id="UP000190951"/>
    </source>
</evidence>